<dbReference type="EMBL" id="SSTE01004567">
    <property type="protein sequence ID" value="KAA0062503.1"/>
    <property type="molecule type" value="Genomic_DNA"/>
</dbReference>
<evidence type="ECO:0000313" key="2">
    <source>
        <dbReference type="Proteomes" id="UP000321393"/>
    </source>
</evidence>
<evidence type="ECO:0000313" key="1">
    <source>
        <dbReference type="EMBL" id="KAA0062503.1"/>
    </source>
</evidence>
<protein>
    <submittedName>
        <fullName evidence="1">Kirola-like</fullName>
    </submittedName>
</protein>
<accession>A0A5A7V367</accession>
<comment type="caution">
    <text evidence="1">The sequence shown here is derived from an EMBL/GenBank/DDBJ whole genome shotgun (WGS) entry which is preliminary data.</text>
</comment>
<sequence>MVLPPSDNADQCILIDSVVVRAAKRRHAPVHLPQTVPTIPSVQPSSSSTAYIAPHAPIHLLPPNFGWPPSLLPLNLYALPPTDLSYHPPMLRILKFIQHLRLVNLQFIPTLPCKLPQLMEMVLEGRHKFSFLTRNTSSSTERPTKTILEGIGFSSSIHIDQQYETPYWQAITLCYNSQRYSGHDPDTLYSKRQNVSCLYTLRKQVHECK</sequence>
<dbReference type="AlphaFoldDB" id="A0A5A7V367"/>
<gene>
    <name evidence="1" type="ORF">E6C27_scaffold130G001030</name>
</gene>
<name>A0A5A7V367_CUCMM</name>
<proteinExistence type="predicted"/>
<reference evidence="1 2" key="1">
    <citation type="submission" date="2019-08" db="EMBL/GenBank/DDBJ databases">
        <title>Draft genome sequences of two oriental melons (Cucumis melo L. var makuwa).</title>
        <authorList>
            <person name="Kwon S.-Y."/>
        </authorList>
    </citation>
    <scope>NUCLEOTIDE SEQUENCE [LARGE SCALE GENOMIC DNA]</scope>
    <source>
        <strain evidence="2">cv. SW 3</strain>
        <tissue evidence="1">Leaf</tissue>
    </source>
</reference>
<dbReference type="Proteomes" id="UP000321393">
    <property type="component" value="Unassembled WGS sequence"/>
</dbReference>
<organism evidence="1 2">
    <name type="scientific">Cucumis melo var. makuwa</name>
    <name type="common">Oriental melon</name>
    <dbReference type="NCBI Taxonomy" id="1194695"/>
    <lineage>
        <taxon>Eukaryota</taxon>
        <taxon>Viridiplantae</taxon>
        <taxon>Streptophyta</taxon>
        <taxon>Embryophyta</taxon>
        <taxon>Tracheophyta</taxon>
        <taxon>Spermatophyta</taxon>
        <taxon>Magnoliopsida</taxon>
        <taxon>eudicotyledons</taxon>
        <taxon>Gunneridae</taxon>
        <taxon>Pentapetalae</taxon>
        <taxon>rosids</taxon>
        <taxon>fabids</taxon>
        <taxon>Cucurbitales</taxon>
        <taxon>Cucurbitaceae</taxon>
        <taxon>Benincaseae</taxon>
        <taxon>Cucumis</taxon>
    </lineage>
</organism>